<keyword evidence="2" id="KW-1185">Reference proteome</keyword>
<dbReference type="RefSeq" id="WP_380621473.1">
    <property type="nucleotide sequence ID" value="NZ_JBHSDK010000015.1"/>
</dbReference>
<gene>
    <name evidence="1" type="ORF">ACFPET_12560</name>
</gene>
<dbReference type="EMBL" id="JBHSDK010000015">
    <property type="protein sequence ID" value="MFC4336037.1"/>
    <property type="molecule type" value="Genomic_DNA"/>
</dbReference>
<dbReference type="Proteomes" id="UP001595823">
    <property type="component" value="Unassembled WGS sequence"/>
</dbReference>
<evidence type="ECO:0000313" key="1">
    <source>
        <dbReference type="EMBL" id="MFC4336037.1"/>
    </source>
</evidence>
<protein>
    <submittedName>
        <fullName evidence="1">Uncharacterized protein</fullName>
    </submittedName>
</protein>
<name>A0ABV8TZL2_9ACTN</name>
<reference evidence="2" key="1">
    <citation type="journal article" date="2019" name="Int. J. Syst. Evol. Microbiol.">
        <title>The Global Catalogue of Microorganisms (GCM) 10K type strain sequencing project: providing services to taxonomists for standard genome sequencing and annotation.</title>
        <authorList>
            <consortium name="The Broad Institute Genomics Platform"/>
            <consortium name="The Broad Institute Genome Sequencing Center for Infectious Disease"/>
            <person name="Wu L."/>
            <person name="Ma J."/>
        </authorList>
    </citation>
    <scope>NUCLEOTIDE SEQUENCE [LARGE SCALE GENOMIC DNA]</scope>
    <source>
        <strain evidence="2">IBRC-M 10908</strain>
    </source>
</reference>
<organism evidence="1 2">
    <name type="scientific">Salininema proteolyticum</name>
    <dbReference type="NCBI Taxonomy" id="1607685"/>
    <lineage>
        <taxon>Bacteria</taxon>
        <taxon>Bacillati</taxon>
        <taxon>Actinomycetota</taxon>
        <taxon>Actinomycetes</taxon>
        <taxon>Glycomycetales</taxon>
        <taxon>Glycomycetaceae</taxon>
        <taxon>Salininema</taxon>
    </lineage>
</organism>
<comment type="caution">
    <text evidence="1">The sequence shown here is derived from an EMBL/GenBank/DDBJ whole genome shotgun (WGS) entry which is preliminary data.</text>
</comment>
<proteinExistence type="predicted"/>
<sequence length="416" mass="45750">MTDTPESSVLGGERRLSWRMPIVFSLAAVLTLMGLSPAEASAKAQGFDGGLAVEGQAQVDLEQAQITAVLLPEQERYAELKTGDDVEMFPLPQGAVEVDERQFRIYLDRKDIPKRYIDDGQVDLSFTAIVPGEQPRVLSAEMSLTAQDNGLWADASEELAPKGFAANSVPETPSLTLTEQEGPGLIESGVMPSSTDAVGSSSMFPCRRIRERHLESRKAWAAVGRTYPDQSDPDAKARMVYSSSRSHSTSFGVGISASKYVDFKASGNVKRKASWGQSFPYTNKAREYQIEVVNGLYERIYYSEFNDRCYPILRQYVWRVIEETGGTKTVNLNSVPKYTNCANVAEGTWTRNSSRGKSFSRSGGLKMLGIIDINLGSKSGFGQEKSYSYSIPDNRKKMCGRSADPAHAGDIAMYSR</sequence>
<evidence type="ECO:0000313" key="2">
    <source>
        <dbReference type="Proteomes" id="UP001595823"/>
    </source>
</evidence>
<accession>A0ABV8TZL2</accession>